<keyword evidence="6 8" id="KW-0342">GTP-binding</keyword>
<dbReference type="NCBIfam" id="TIGR03594">
    <property type="entry name" value="GTPase_EngA"/>
    <property type="match status" value="1"/>
</dbReference>
<evidence type="ECO:0000256" key="9">
    <source>
        <dbReference type="RuleBase" id="RU004481"/>
    </source>
</evidence>
<feature type="binding site" evidence="8">
    <location>
        <begin position="9"/>
        <end position="16"/>
    </location>
    <ligand>
        <name>GTP</name>
        <dbReference type="ChEBI" id="CHEBI:37565"/>
        <label>1</label>
    </ligand>
</feature>
<keyword evidence="3 8" id="KW-0690">Ribosome biogenesis</keyword>
<dbReference type="InterPro" id="IPR027417">
    <property type="entry name" value="P-loop_NTPase"/>
</dbReference>
<dbReference type="NCBIfam" id="TIGR00231">
    <property type="entry name" value="small_GTP"/>
    <property type="match status" value="2"/>
</dbReference>
<evidence type="ECO:0000256" key="8">
    <source>
        <dbReference type="HAMAP-Rule" id="MF_00195"/>
    </source>
</evidence>
<sequence>MKKIVSLVGRTNVGKSSVFNMLTRSTKAIVSELEGLTRDRKIASLKKGQLEVDLIDTGGFFSSENDEFEEQIILQAYEAISNSDLVLFVVDNKTGITPYDKEIAKILRKSSKRVLLIVNKIDAISEDGPDIFQTLGFKNFIYVSATHNKNISDVKENIFKIFPNEDAKELNIFAKVCIIGKPNVGKSSTINSFLNEKRLIVSDVPGTTVDAIDTEVSYKGKNYLFIDTAGVRKKSKIIRKEEKFSVIKSFDSLEQSDLCLFLLDPTSFLNDQDHTLFSKSLKIGRGTVIVVNKSDLITKNQMKSLSEEILSQPELKNFPIVFYSAKDRVGIKDLFNQIYRVLENSKSKISTNKLNTILNKALQQKSIPFKGKFKPKIRYVHKGSSNPHTLIFHGNSLEKIEGSYKRFLKNFFLKNLQLSGVQLNLKFLKSKNPFK</sequence>
<evidence type="ECO:0000256" key="2">
    <source>
        <dbReference type="ARBA" id="ARBA00020953"/>
    </source>
</evidence>
<accession>A0A520N1D3</accession>
<gene>
    <name evidence="8 12" type="primary">der</name>
    <name evidence="12" type="ORF">EVA92_00615</name>
</gene>
<feature type="binding site" evidence="8">
    <location>
        <begin position="292"/>
        <end position="295"/>
    </location>
    <ligand>
        <name>GTP</name>
        <dbReference type="ChEBI" id="CHEBI:37565"/>
        <label>2</label>
    </ligand>
</feature>
<evidence type="ECO:0000256" key="4">
    <source>
        <dbReference type="ARBA" id="ARBA00022737"/>
    </source>
</evidence>
<feature type="domain" description="GTPase Der C-terminal KH-domain-like" evidence="11">
    <location>
        <begin position="348"/>
        <end position="427"/>
    </location>
</feature>
<feature type="binding site" evidence="8">
    <location>
        <begin position="119"/>
        <end position="122"/>
    </location>
    <ligand>
        <name>GTP</name>
        <dbReference type="ChEBI" id="CHEBI:37565"/>
        <label>1</label>
    </ligand>
</feature>
<dbReference type="CDD" id="cd01895">
    <property type="entry name" value="EngA2"/>
    <property type="match status" value="1"/>
</dbReference>
<dbReference type="FunFam" id="3.40.50.300:FF:000494">
    <property type="entry name" value="tRNA modification GTPase MnmE"/>
    <property type="match status" value="1"/>
</dbReference>
<evidence type="ECO:0000256" key="3">
    <source>
        <dbReference type="ARBA" id="ARBA00022517"/>
    </source>
</evidence>
<dbReference type="GO" id="GO:0042254">
    <property type="term" value="P:ribosome biogenesis"/>
    <property type="evidence" value="ECO:0007669"/>
    <property type="project" value="UniProtKB-KW"/>
</dbReference>
<name>A0A520N1D3_9GAMM</name>
<feature type="binding site" evidence="8">
    <location>
        <begin position="227"/>
        <end position="231"/>
    </location>
    <ligand>
        <name>GTP</name>
        <dbReference type="ChEBI" id="CHEBI:37565"/>
        <label>2</label>
    </ligand>
</feature>
<dbReference type="PANTHER" id="PTHR43834:SF6">
    <property type="entry name" value="GTPASE DER"/>
    <property type="match status" value="1"/>
</dbReference>
<dbReference type="InterPro" id="IPR015946">
    <property type="entry name" value="KH_dom-like_a/b"/>
</dbReference>
<dbReference type="Pfam" id="PF14714">
    <property type="entry name" value="KH_dom-like"/>
    <property type="match status" value="1"/>
</dbReference>
<protein>
    <recommendedName>
        <fullName evidence="2 8">GTPase Der</fullName>
    </recommendedName>
    <alternativeName>
        <fullName evidence="7 8">GTP-binding protein EngA</fullName>
    </alternativeName>
</protein>
<comment type="caution">
    <text evidence="12">The sequence shown here is derived from an EMBL/GenBank/DDBJ whole genome shotgun (WGS) entry which is preliminary data.</text>
</comment>
<dbReference type="InterPro" id="IPR005225">
    <property type="entry name" value="Small_GTP-bd"/>
</dbReference>
<evidence type="ECO:0000256" key="6">
    <source>
        <dbReference type="ARBA" id="ARBA00023134"/>
    </source>
</evidence>
<dbReference type="HAMAP" id="MF_00195">
    <property type="entry name" value="GTPase_Der"/>
    <property type="match status" value="1"/>
</dbReference>
<dbReference type="PRINTS" id="PR00449">
    <property type="entry name" value="RASTRNSFRMNG"/>
</dbReference>
<feature type="domain" description="G" evidence="10">
    <location>
        <begin position="5"/>
        <end position="120"/>
    </location>
</feature>
<dbReference type="InterPro" id="IPR006073">
    <property type="entry name" value="GTP-bd"/>
</dbReference>
<feature type="binding site" evidence="8">
    <location>
        <begin position="180"/>
        <end position="187"/>
    </location>
    <ligand>
        <name>GTP</name>
        <dbReference type="ChEBI" id="CHEBI:37565"/>
        <label>2</label>
    </ligand>
</feature>
<feature type="binding site" evidence="8">
    <location>
        <begin position="56"/>
        <end position="60"/>
    </location>
    <ligand>
        <name>GTP</name>
        <dbReference type="ChEBI" id="CHEBI:37565"/>
        <label>1</label>
    </ligand>
</feature>
<dbReference type="EMBL" id="SHBE01000001">
    <property type="protein sequence ID" value="RZO27281.1"/>
    <property type="molecule type" value="Genomic_DNA"/>
</dbReference>
<dbReference type="Proteomes" id="UP000315825">
    <property type="component" value="Unassembled WGS sequence"/>
</dbReference>
<dbReference type="SUPFAM" id="SSF52540">
    <property type="entry name" value="P-loop containing nucleoside triphosphate hydrolases"/>
    <property type="match status" value="2"/>
</dbReference>
<evidence type="ECO:0000256" key="7">
    <source>
        <dbReference type="ARBA" id="ARBA00032345"/>
    </source>
</evidence>
<keyword evidence="4 9" id="KW-0677">Repeat</keyword>
<evidence type="ECO:0000313" key="13">
    <source>
        <dbReference type="Proteomes" id="UP000315825"/>
    </source>
</evidence>
<comment type="similarity">
    <text evidence="1 8 9">Belongs to the TRAFAC class TrmE-Era-EngA-EngB-Septin-like GTPase superfamily. EngA (Der) GTPase family.</text>
</comment>
<proteinExistence type="inferred from homology"/>
<dbReference type="GO" id="GO:0005525">
    <property type="term" value="F:GTP binding"/>
    <property type="evidence" value="ECO:0007669"/>
    <property type="project" value="UniProtKB-UniRule"/>
</dbReference>
<dbReference type="PANTHER" id="PTHR43834">
    <property type="entry name" value="GTPASE DER"/>
    <property type="match status" value="1"/>
</dbReference>
<comment type="subunit">
    <text evidence="8">Associates with the 50S ribosomal subunit.</text>
</comment>
<dbReference type="GO" id="GO:0043022">
    <property type="term" value="F:ribosome binding"/>
    <property type="evidence" value="ECO:0007669"/>
    <property type="project" value="TreeGrafter"/>
</dbReference>
<reference evidence="12 13" key="1">
    <citation type="submission" date="2019-02" db="EMBL/GenBank/DDBJ databases">
        <title>Prokaryotic population dynamics and viral predation in marine succession experiment using metagenomics: the confinement effect.</title>
        <authorList>
            <person name="Haro-Moreno J.M."/>
            <person name="Rodriguez-Valera F."/>
            <person name="Lopez-Perez M."/>
        </authorList>
    </citation>
    <scope>NUCLEOTIDE SEQUENCE [LARGE SCALE GENOMIC DNA]</scope>
    <source>
        <strain evidence="12">MED-G159</strain>
    </source>
</reference>
<feature type="domain" description="G" evidence="10">
    <location>
        <begin position="175"/>
        <end position="293"/>
    </location>
</feature>
<dbReference type="InterPro" id="IPR032859">
    <property type="entry name" value="KH_dom-like"/>
</dbReference>
<evidence type="ECO:0000256" key="1">
    <source>
        <dbReference type="ARBA" id="ARBA00008279"/>
    </source>
</evidence>
<dbReference type="Gene3D" id="3.30.300.20">
    <property type="match status" value="1"/>
</dbReference>
<evidence type="ECO:0000313" key="12">
    <source>
        <dbReference type="EMBL" id="RZO27281.1"/>
    </source>
</evidence>
<dbReference type="InterPro" id="IPR016484">
    <property type="entry name" value="GTPase_Der"/>
</dbReference>
<dbReference type="Pfam" id="PF01926">
    <property type="entry name" value="MMR_HSR1"/>
    <property type="match status" value="2"/>
</dbReference>
<organism evidence="12 13">
    <name type="scientific">SAR86 cluster bacterium</name>
    <dbReference type="NCBI Taxonomy" id="2030880"/>
    <lineage>
        <taxon>Bacteria</taxon>
        <taxon>Pseudomonadati</taxon>
        <taxon>Pseudomonadota</taxon>
        <taxon>Gammaproteobacteria</taxon>
        <taxon>SAR86 cluster</taxon>
    </lineage>
</organism>
<keyword evidence="5 8" id="KW-0547">Nucleotide-binding</keyword>
<dbReference type="CDD" id="cd01894">
    <property type="entry name" value="EngA1"/>
    <property type="match status" value="1"/>
</dbReference>
<dbReference type="PIRSF" id="PIRSF006485">
    <property type="entry name" value="GTP-binding_EngA"/>
    <property type="match status" value="1"/>
</dbReference>
<evidence type="ECO:0000259" key="10">
    <source>
        <dbReference type="Pfam" id="PF01926"/>
    </source>
</evidence>
<dbReference type="Gene3D" id="3.40.50.300">
    <property type="entry name" value="P-loop containing nucleotide triphosphate hydrolases"/>
    <property type="match status" value="2"/>
</dbReference>
<dbReference type="AlphaFoldDB" id="A0A520N1D3"/>
<evidence type="ECO:0000256" key="5">
    <source>
        <dbReference type="ARBA" id="ARBA00022741"/>
    </source>
</evidence>
<comment type="function">
    <text evidence="8 9">GTPase that plays an essential role in the late steps of ribosome biogenesis.</text>
</comment>
<evidence type="ECO:0000259" key="11">
    <source>
        <dbReference type="Pfam" id="PF14714"/>
    </source>
</evidence>